<reference evidence="2 3" key="1">
    <citation type="journal article" date="2010" name="Science">
        <title>Genomic comparison of the ants Camponotus floridanus and Harpegnathos saltator.</title>
        <authorList>
            <person name="Bonasio R."/>
            <person name="Zhang G."/>
            <person name="Ye C."/>
            <person name="Mutti N.S."/>
            <person name="Fang X."/>
            <person name="Qin N."/>
            <person name="Donahue G."/>
            <person name="Yang P."/>
            <person name="Li Q."/>
            <person name="Li C."/>
            <person name="Zhang P."/>
            <person name="Huang Z."/>
            <person name="Berger S.L."/>
            <person name="Reinberg D."/>
            <person name="Wang J."/>
            <person name="Liebig J."/>
        </authorList>
    </citation>
    <scope>NUCLEOTIDE SEQUENCE [LARGE SCALE GENOMIC DNA]</scope>
    <source>
        <strain evidence="2 3">R22 G/1</strain>
    </source>
</reference>
<dbReference type="Pfam" id="PF13358">
    <property type="entry name" value="DDE_3"/>
    <property type="match status" value="1"/>
</dbReference>
<dbReference type="InterPro" id="IPR052709">
    <property type="entry name" value="Transposase-MT_Hybrid"/>
</dbReference>
<dbReference type="InParanoid" id="E2CA37"/>
<dbReference type="InterPro" id="IPR038717">
    <property type="entry name" value="Tc1-like_DDE_dom"/>
</dbReference>
<evidence type="ECO:0000313" key="3">
    <source>
        <dbReference type="Proteomes" id="UP000008237"/>
    </source>
</evidence>
<dbReference type="OrthoDB" id="10033972at2759"/>
<dbReference type="PANTHER" id="PTHR46060:SF1">
    <property type="entry name" value="MARINER MOS1 TRANSPOSASE-LIKE PROTEIN"/>
    <property type="match status" value="1"/>
</dbReference>
<dbReference type="Gene3D" id="3.30.420.10">
    <property type="entry name" value="Ribonuclease H-like superfamily/Ribonuclease H"/>
    <property type="match status" value="1"/>
</dbReference>
<feature type="non-terminal residue" evidence="2">
    <location>
        <position position="132"/>
    </location>
</feature>
<dbReference type="EMBL" id="GL453920">
    <property type="protein sequence ID" value="EFN75192.1"/>
    <property type="molecule type" value="Genomic_DNA"/>
</dbReference>
<sequence length="132" mass="15845">QTVNKEYYLSVMRRLREAIRLKRPELWADNSWFLHHDNATFHTALVLREHFAKNSTHIVPQPPYSPDLAPCDFWLLNKLKRPLRGHRFDSIEEIKAESKKILKAIPEKDFSDWSEDWKKPWHKCIVSDGEYF</sequence>
<dbReference type="GO" id="GO:0008168">
    <property type="term" value="F:methyltransferase activity"/>
    <property type="evidence" value="ECO:0007669"/>
    <property type="project" value="UniProtKB-KW"/>
</dbReference>
<dbReference type="GO" id="GO:0003676">
    <property type="term" value="F:nucleic acid binding"/>
    <property type="evidence" value="ECO:0007669"/>
    <property type="project" value="InterPro"/>
</dbReference>
<name>E2CA37_HARSA</name>
<organism evidence="3">
    <name type="scientific">Harpegnathos saltator</name>
    <name type="common">Jerdon's jumping ant</name>
    <dbReference type="NCBI Taxonomy" id="610380"/>
    <lineage>
        <taxon>Eukaryota</taxon>
        <taxon>Metazoa</taxon>
        <taxon>Ecdysozoa</taxon>
        <taxon>Arthropoda</taxon>
        <taxon>Hexapoda</taxon>
        <taxon>Insecta</taxon>
        <taxon>Pterygota</taxon>
        <taxon>Neoptera</taxon>
        <taxon>Endopterygota</taxon>
        <taxon>Hymenoptera</taxon>
        <taxon>Apocrita</taxon>
        <taxon>Aculeata</taxon>
        <taxon>Formicoidea</taxon>
        <taxon>Formicidae</taxon>
        <taxon>Ponerinae</taxon>
        <taxon>Ponerini</taxon>
        <taxon>Harpegnathos</taxon>
    </lineage>
</organism>
<keyword evidence="3" id="KW-1185">Reference proteome</keyword>
<feature type="non-terminal residue" evidence="2">
    <location>
        <position position="1"/>
    </location>
</feature>
<gene>
    <name evidence="2" type="ORF">EAI_08856</name>
</gene>
<evidence type="ECO:0000313" key="2">
    <source>
        <dbReference type="EMBL" id="EFN75192.1"/>
    </source>
</evidence>
<dbReference type="PANTHER" id="PTHR46060">
    <property type="entry name" value="MARINER MOS1 TRANSPOSASE-LIKE PROTEIN"/>
    <property type="match status" value="1"/>
</dbReference>
<protein>
    <submittedName>
        <fullName evidence="2">Histone-lysine N-methyltransferase SETMAR</fullName>
    </submittedName>
</protein>
<dbReference type="Proteomes" id="UP000008237">
    <property type="component" value="Unassembled WGS sequence"/>
</dbReference>
<proteinExistence type="predicted"/>
<feature type="domain" description="Tc1-like transposase DDE" evidence="1">
    <location>
        <begin position="10"/>
        <end position="95"/>
    </location>
</feature>
<keyword evidence="2" id="KW-0808">Transferase</keyword>
<keyword evidence="2" id="KW-0489">Methyltransferase</keyword>
<dbReference type="AlphaFoldDB" id="E2CA37"/>
<dbReference type="InterPro" id="IPR036397">
    <property type="entry name" value="RNaseH_sf"/>
</dbReference>
<evidence type="ECO:0000259" key="1">
    <source>
        <dbReference type="Pfam" id="PF13358"/>
    </source>
</evidence>
<dbReference type="GO" id="GO:0032259">
    <property type="term" value="P:methylation"/>
    <property type="evidence" value="ECO:0007669"/>
    <property type="project" value="UniProtKB-KW"/>
</dbReference>
<accession>E2CA37</accession>
<dbReference type="OMA" id="KWIARHQ"/>